<proteinExistence type="predicted"/>
<keyword evidence="3 6" id="KW-0812">Transmembrane</keyword>
<protein>
    <submittedName>
        <fullName evidence="8">Putative transmembrane permease</fullName>
    </submittedName>
</protein>
<keyword evidence="2" id="KW-1003">Cell membrane</keyword>
<keyword evidence="4 6" id="KW-1133">Transmembrane helix</keyword>
<comment type="caution">
    <text evidence="8">The sequence shown here is derived from an EMBL/GenBank/DDBJ whole genome shotgun (WGS) entry which is preliminary data.</text>
</comment>
<dbReference type="SUPFAM" id="SSF103481">
    <property type="entry name" value="Multidrug resistance efflux transporter EmrE"/>
    <property type="match status" value="2"/>
</dbReference>
<dbReference type="PANTHER" id="PTHR32322:SF18">
    <property type="entry name" value="S-ADENOSYLMETHIONINE_S-ADENOSYLHOMOCYSTEINE TRANSPORTER"/>
    <property type="match status" value="1"/>
</dbReference>
<feature type="domain" description="EamA" evidence="7">
    <location>
        <begin position="8"/>
        <end position="141"/>
    </location>
</feature>
<evidence type="ECO:0000259" key="7">
    <source>
        <dbReference type="Pfam" id="PF00892"/>
    </source>
</evidence>
<feature type="transmembrane region" description="Helical" evidence="6">
    <location>
        <begin position="242"/>
        <end position="264"/>
    </location>
</feature>
<dbReference type="Proteomes" id="UP000004095">
    <property type="component" value="Unassembled WGS sequence"/>
</dbReference>
<gene>
    <name evidence="8" type="ORF">M23134_05224</name>
</gene>
<comment type="subcellular location">
    <subcellularLocation>
        <location evidence="1">Cell membrane</location>
        <topology evidence="1">Multi-pass membrane protein</topology>
    </subcellularLocation>
</comment>
<evidence type="ECO:0000256" key="4">
    <source>
        <dbReference type="ARBA" id="ARBA00022989"/>
    </source>
</evidence>
<dbReference type="InterPro" id="IPR050638">
    <property type="entry name" value="AA-Vitamin_Transporters"/>
</dbReference>
<dbReference type="Pfam" id="PF00892">
    <property type="entry name" value="EamA"/>
    <property type="match status" value="2"/>
</dbReference>
<accession>A1ZDH9</accession>
<keyword evidence="9" id="KW-1185">Reference proteome</keyword>
<dbReference type="EMBL" id="AAWS01000002">
    <property type="protein sequence ID" value="EAY31718.1"/>
    <property type="molecule type" value="Genomic_DNA"/>
</dbReference>
<feature type="transmembrane region" description="Helical" evidence="6">
    <location>
        <begin position="276"/>
        <end position="294"/>
    </location>
</feature>
<dbReference type="InterPro" id="IPR000620">
    <property type="entry name" value="EamA_dom"/>
</dbReference>
<feature type="transmembrane region" description="Helical" evidence="6">
    <location>
        <begin position="185"/>
        <end position="203"/>
    </location>
</feature>
<evidence type="ECO:0000256" key="2">
    <source>
        <dbReference type="ARBA" id="ARBA00022475"/>
    </source>
</evidence>
<feature type="transmembrane region" description="Helical" evidence="6">
    <location>
        <begin position="37"/>
        <end position="57"/>
    </location>
</feature>
<dbReference type="OrthoDB" id="9811486at2"/>
<feature type="domain" description="EamA" evidence="7">
    <location>
        <begin position="154"/>
        <end position="290"/>
    </location>
</feature>
<feature type="transmembrane region" description="Helical" evidence="6">
    <location>
        <begin position="215"/>
        <end position="235"/>
    </location>
</feature>
<evidence type="ECO:0000256" key="6">
    <source>
        <dbReference type="SAM" id="Phobius"/>
    </source>
</evidence>
<feature type="transmembrane region" description="Helical" evidence="6">
    <location>
        <begin position="125"/>
        <end position="142"/>
    </location>
</feature>
<dbReference type="eggNOG" id="COG0697">
    <property type="taxonomic scope" value="Bacteria"/>
</dbReference>
<feature type="transmembrane region" description="Helical" evidence="6">
    <location>
        <begin position="7"/>
        <end position="25"/>
    </location>
</feature>
<feature type="transmembrane region" description="Helical" evidence="6">
    <location>
        <begin position="154"/>
        <end position="173"/>
    </location>
</feature>
<feature type="transmembrane region" description="Helical" evidence="6">
    <location>
        <begin position="99"/>
        <end position="118"/>
    </location>
</feature>
<dbReference type="AlphaFoldDB" id="A1ZDH9"/>
<dbReference type="InterPro" id="IPR037185">
    <property type="entry name" value="EmrE-like"/>
</dbReference>
<name>A1ZDH9_MICM2</name>
<organism evidence="8 9">
    <name type="scientific">Microscilla marina ATCC 23134</name>
    <dbReference type="NCBI Taxonomy" id="313606"/>
    <lineage>
        <taxon>Bacteria</taxon>
        <taxon>Pseudomonadati</taxon>
        <taxon>Bacteroidota</taxon>
        <taxon>Cytophagia</taxon>
        <taxon>Cytophagales</taxon>
        <taxon>Microscillaceae</taxon>
        <taxon>Microscilla</taxon>
    </lineage>
</organism>
<dbReference type="RefSeq" id="WP_002693559.1">
    <property type="nucleotide sequence ID" value="NZ_AAWS01000002.1"/>
</dbReference>
<evidence type="ECO:0000256" key="5">
    <source>
        <dbReference type="ARBA" id="ARBA00023136"/>
    </source>
</evidence>
<feature type="transmembrane region" description="Helical" evidence="6">
    <location>
        <begin position="69"/>
        <end position="87"/>
    </location>
</feature>
<evidence type="ECO:0000256" key="3">
    <source>
        <dbReference type="ARBA" id="ARBA00022692"/>
    </source>
</evidence>
<sequence length="306" mass="34267">MNKTAKVHLALFTVNLIYATNYVVASKIMKDAYITPFAIILLRVCGASLLFWFFQAFTFNERVQKTSDYLRFAYCALFGVVINQLLFFKGLSMTVPIDASIILTSSPILVLLASVIILKEKVTWLKLLGIILGAIGAVMLIGGGDFSFKGENTWGNLLVLLNASSYSVYLVVVKPLMRRYQAFTVVKWVFLFGCIGVLPFGWSEVQQVQWSTMPGWVYLILGFIVVGVTFLAYLLNAWALRFVSSTLVAFYIYLQPVLTSIIAVLSSQDELTFKKVLFSLLIFTGIFLVSYSGAQEAKKRKKPEEV</sequence>
<reference evidence="8 9" key="1">
    <citation type="submission" date="2007-01" db="EMBL/GenBank/DDBJ databases">
        <authorList>
            <person name="Haygood M."/>
            <person name="Podell S."/>
            <person name="Anderson C."/>
            <person name="Hopkinson B."/>
            <person name="Roe K."/>
            <person name="Barbeau K."/>
            <person name="Gaasterland T."/>
            <person name="Ferriera S."/>
            <person name="Johnson J."/>
            <person name="Kravitz S."/>
            <person name="Beeson K."/>
            <person name="Sutton G."/>
            <person name="Rogers Y.-H."/>
            <person name="Friedman R."/>
            <person name="Frazier M."/>
            <person name="Venter J.C."/>
        </authorList>
    </citation>
    <scope>NUCLEOTIDE SEQUENCE [LARGE SCALE GENOMIC DNA]</scope>
    <source>
        <strain evidence="8 9">ATCC 23134</strain>
    </source>
</reference>
<evidence type="ECO:0000256" key="1">
    <source>
        <dbReference type="ARBA" id="ARBA00004651"/>
    </source>
</evidence>
<dbReference type="GO" id="GO:0005886">
    <property type="term" value="C:plasma membrane"/>
    <property type="evidence" value="ECO:0007669"/>
    <property type="project" value="UniProtKB-SubCell"/>
</dbReference>
<dbReference type="PANTHER" id="PTHR32322">
    <property type="entry name" value="INNER MEMBRANE TRANSPORTER"/>
    <property type="match status" value="1"/>
</dbReference>
<evidence type="ECO:0000313" key="9">
    <source>
        <dbReference type="Proteomes" id="UP000004095"/>
    </source>
</evidence>
<keyword evidence="5 6" id="KW-0472">Membrane</keyword>
<evidence type="ECO:0000313" key="8">
    <source>
        <dbReference type="EMBL" id="EAY31718.1"/>
    </source>
</evidence>